<protein>
    <submittedName>
        <fullName evidence="1">Uncharacterized protein</fullName>
    </submittedName>
</protein>
<gene>
    <name evidence="1" type="ORF">KXQ929_LOCUS46717</name>
</gene>
<reference evidence="1" key="1">
    <citation type="submission" date="2021-02" db="EMBL/GenBank/DDBJ databases">
        <authorList>
            <person name="Nowell W R."/>
        </authorList>
    </citation>
    <scope>NUCLEOTIDE SEQUENCE</scope>
</reference>
<comment type="caution">
    <text evidence="1">The sequence shown here is derived from an EMBL/GenBank/DDBJ whole genome shotgun (WGS) entry which is preliminary data.</text>
</comment>
<organism evidence="1 2">
    <name type="scientific">Adineta steineri</name>
    <dbReference type="NCBI Taxonomy" id="433720"/>
    <lineage>
        <taxon>Eukaryota</taxon>
        <taxon>Metazoa</taxon>
        <taxon>Spiralia</taxon>
        <taxon>Gnathifera</taxon>
        <taxon>Rotifera</taxon>
        <taxon>Eurotatoria</taxon>
        <taxon>Bdelloidea</taxon>
        <taxon>Adinetida</taxon>
        <taxon>Adinetidae</taxon>
        <taxon>Adineta</taxon>
    </lineage>
</organism>
<feature type="non-terminal residue" evidence="1">
    <location>
        <position position="17"/>
    </location>
</feature>
<evidence type="ECO:0000313" key="2">
    <source>
        <dbReference type="Proteomes" id="UP000663868"/>
    </source>
</evidence>
<sequence>MVCSVLDGSHFRGGIIS</sequence>
<proteinExistence type="predicted"/>
<evidence type="ECO:0000313" key="1">
    <source>
        <dbReference type="EMBL" id="CAF4322743.1"/>
    </source>
</evidence>
<accession>A0A820J831</accession>
<dbReference type="AlphaFoldDB" id="A0A820J831"/>
<dbReference type="Proteomes" id="UP000663868">
    <property type="component" value="Unassembled WGS sequence"/>
</dbReference>
<dbReference type="EMBL" id="CAJOBB010015960">
    <property type="protein sequence ID" value="CAF4322743.1"/>
    <property type="molecule type" value="Genomic_DNA"/>
</dbReference>
<name>A0A820J831_9BILA</name>